<dbReference type="InterPro" id="IPR003673">
    <property type="entry name" value="CoA-Trfase_fam_III"/>
</dbReference>
<dbReference type="RefSeq" id="WP_211249951.1">
    <property type="nucleotide sequence ID" value="NZ_BMLF01000008.1"/>
</dbReference>
<comment type="caution">
    <text evidence="2">The sequence shown here is derived from an EMBL/GenBank/DDBJ whole genome shotgun (WGS) entry which is preliminary data.</text>
</comment>
<evidence type="ECO:0000256" key="1">
    <source>
        <dbReference type="ARBA" id="ARBA00022679"/>
    </source>
</evidence>
<evidence type="ECO:0000313" key="2">
    <source>
        <dbReference type="EMBL" id="GGM16433.1"/>
    </source>
</evidence>
<dbReference type="PANTHER" id="PTHR48207">
    <property type="entry name" value="SUCCINATE--HYDROXYMETHYLGLUTARATE COA-TRANSFERASE"/>
    <property type="match status" value="1"/>
</dbReference>
<name>A0A917TB22_9RHOB</name>
<proteinExistence type="predicted"/>
<dbReference type="InterPro" id="IPR044855">
    <property type="entry name" value="CoA-Trfase_III_dom3_sf"/>
</dbReference>
<dbReference type="Gene3D" id="3.40.50.10540">
    <property type="entry name" value="Crotonobetainyl-coa:carnitine coa-transferase, domain 1"/>
    <property type="match status" value="1"/>
</dbReference>
<gene>
    <name evidence="2" type="ORF">GCM10011534_42940</name>
</gene>
<protein>
    <submittedName>
        <fullName evidence="2">CoA transferase</fullName>
    </submittedName>
</protein>
<dbReference type="InterPro" id="IPR050483">
    <property type="entry name" value="CoA-transferase_III_domain"/>
</dbReference>
<dbReference type="PANTHER" id="PTHR48207:SF4">
    <property type="entry name" value="BLL6097 PROTEIN"/>
    <property type="match status" value="1"/>
</dbReference>
<keyword evidence="1 2" id="KW-0808">Transferase</keyword>
<reference evidence="2" key="1">
    <citation type="journal article" date="2014" name="Int. J. Syst. Evol. Microbiol.">
        <title>Complete genome sequence of Corynebacterium casei LMG S-19264T (=DSM 44701T), isolated from a smear-ripened cheese.</title>
        <authorList>
            <consortium name="US DOE Joint Genome Institute (JGI-PGF)"/>
            <person name="Walter F."/>
            <person name="Albersmeier A."/>
            <person name="Kalinowski J."/>
            <person name="Ruckert C."/>
        </authorList>
    </citation>
    <scope>NUCLEOTIDE SEQUENCE</scope>
    <source>
        <strain evidence="2">CGMCC 1.6293</strain>
    </source>
</reference>
<dbReference type="InterPro" id="IPR023606">
    <property type="entry name" value="CoA-Trfase_III_dom_1_sf"/>
</dbReference>
<dbReference type="AlphaFoldDB" id="A0A917TB22"/>
<reference evidence="2" key="2">
    <citation type="submission" date="2020-09" db="EMBL/GenBank/DDBJ databases">
        <authorList>
            <person name="Sun Q."/>
            <person name="Zhou Y."/>
        </authorList>
    </citation>
    <scope>NUCLEOTIDE SEQUENCE</scope>
    <source>
        <strain evidence="2">CGMCC 1.6293</strain>
    </source>
</reference>
<dbReference type="Gene3D" id="3.30.1540.10">
    <property type="entry name" value="formyl-coa transferase, domain 3"/>
    <property type="match status" value="1"/>
</dbReference>
<sequence length="422" mass="45419">MTEHVPMRDLPDAAESQSAAVPALHGLVVADFSRVIAGPVCPQTLADLGADVVKIENPRGGDETRSFRHPRAGGNVSAFLAYNRGKRSVAIDLGKPEGRAVALDIVSRADVLVENFRPGVMARLGLDHATVAAIKPRLVYCSISAYGRTGEFSDRAGYDPVMQAETGIMTMNGLPEHEPVRTNLPFVDMSTGMLATNMILAALMARQVSGRGQQVDVVLYDTAVMLTTYYGHNYLISGEEQVRYGHAPLGNVPIGNFRASDGSFYLSVGNDRMFGLLCRIIGRDAMASDPAYATVAARAESREALIDELQAIFSTRSREAWVTLLKGAGLPAGPVRSIFEAYRSPEIRARGLLSRIRHPTAGEVPNIAPPYAMQDTPIVAPSAPPLLGEHTEEVLRDMLGYDADRLRELETAGAIPPRQTGG</sequence>
<dbReference type="GO" id="GO:0008410">
    <property type="term" value="F:CoA-transferase activity"/>
    <property type="evidence" value="ECO:0007669"/>
    <property type="project" value="TreeGrafter"/>
</dbReference>
<dbReference type="Pfam" id="PF02515">
    <property type="entry name" value="CoA_transf_3"/>
    <property type="match status" value="1"/>
</dbReference>
<keyword evidence="3" id="KW-1185">Reference proteome</keyword>
<accession>A0A917TB22</accession>
<dbReference type="Proteomes" id="UP000649829">
    <property type="component" value="Unassembled WGS sequence"/>
</dbReference>
<evidence type="ECO:0000313" key="3">
    <source>
        <dbReference type="Proteomes" id="UP000649829"/>
    </source>
</evidence>
<dbReference type="EMBL" id="BMLF01000008">
    <property type="protein sequence ID" value="GGM16433.1"/>
    <property type="molecule type" value="Genomic_DNA"/>
</dbReference>
<organism evidence="2 3">
    <name type="scientific">Pseudooceanicola nanhaiensis</name>
    <dbReference type="NCBI Taxonomy" id="375761"/>
    <lineage>
        <taxon>Bacteria</taxon>
        <taxon>Pseudomonadati</taxon>
        <taxon>Pseudomonadota</taxon>
        <taxon>Alphaproteobacteria</taxon>
        <taxon>Rhodobacterales</taxon>
        <taxon>Paracoccaceae</taxon>
        <taxon>Pseudooceanicola</taxon>
    </lineage>
</organism>
<dbReference type="SUPFAM" id="SSF89796">
    <property type="entry name" value="CoA-transferase family III (CaiB/BaiF)"/>
    <property type="match status" value="1"/>
</dbReference>